<dbReference type="Proteomes" id="UP000521872">
    <property type="component" value="Unassembled WGS sequence"/>
</dbReference>
<dbReference type="SUPFAM" id="SSF49899">
    <property type="entry name" value="Concanavalin A-like lectins/glucanases"/>
    <property type="match status" value="1"/>
</dbReference>
<dbReference type="PANTHER" id="PTHR10963:SF24">
    <property type="entry name" value="GLYCOSIDASE C21B10.07-RELATED"/>
    <property type="match status" value="1"/>
</dbReference>
<evidence type="ECO:0000313" key="3">
    <source>
        <dbReference type="EMBL" id="KAF4615086.1"/>
    </source>
</evidence>
<proteinExistence type="predicted"/>
<protein>
    <recommendedName>
        <fullName evidence="2">GH16 domain-containing protein</fullName>
    </recommendedName>
</protein>
<dbReference type="GO" id="GO:0004553">
    <property type="term" value="F:hydrolase activity, hydrolyzing O-glycosyl compounds"/>
    <property type="evidence" value="ECO:0007669"/>
    <property type="project" value="InterPro"/>
</dbReference>
<evidence type="ECO:0000259" key="2">
    <source>
        <dbReference type="PROSITE" id="PS51762"/>
    </source>
</evidence>
<accession>A0A8H4VLE5</accession>
<feature type="chain" id="PRO_5034533804" description="GH16 domain-containing protein" evidence="1">
    <location>
        <begin position="25"/>
        <end position="424"/>
    </location>
</feature>
<dbReference type="PROSITE" id="PS51762">
    <property type="entry name" value="GH16_2"/>
    <property type="match status" value="1"/>
</dbReference>
<dbReference type="InterPro" id="IPR000757">
    <property type="entry name" value="Beta-glucanase-like"/>
</dbReference>
<name>A0A8H4VLE5_9AGAR</name>
<dbReference type="Pfam" id="PF26113">
    <property type="entry name" value="GH16_XgeA"/>
    <property type="match status" value="2"/>
</dbReference>
<dbReference type="Gene3D" id="2.60.120.200">
    <property type="match status" value="1"/>
</dbReference>
<sequence>MFHALPLYLNLLLSSCIAVDRVQALPGFGIRSKLIDALSLRSTPSPYSELERRADQLTGINLNPNGTPFLWLPDTTYSGKTFFDDWDFFTDSDPTSGNVDYVNKSTAIQNGYILVQDDGTVIMKVDDTTTLPMGVNRPSVRITSQRQYNTGLFILDINRAPWGCGESVRNALESLDAKIAQAIWPAFWTVGGNWPANGEIDILEGVHDNQQNQISWHTNAGCMYDPSAQFTGTIPSDPVIGNHTDCDANKNSNSGCNVIEMSRASYGPYFESQGGGILAMKWDENDISIWSFYRAAIPTDITAGTPNPSLWGLPSAKLMNTMCNIPKFFANHSIVFDITFCGDWAGNSYASSGCPGTCAERIMDPANFVNATWSINSLKVFKKTLLSGANSIPSSATPTFTRPAAAQVVASSLVAAVLFLSVFL</sequence>
<dbReference type="EMBL" id="JAACJL010000044">
    <property type="protein sequence ID" value="KAF4615086.1"/>
    <property type="molecule type" value="Genomic_DNA"/>
</dbReference>
<dbReference type="AlphaFoldDB" id="A0A8H4VLE5"/>
<dbReference type="GO" id="GO:0009251">
    <property type="term" value="P:glucan catabolic process"/>
    <property type="evidence" value="ECO:0007669"/>
    <property type="project" value="TreeGrafter"/>
</dbReference>
<feature type="domain" description="GH16" evidence="2">
    <location>
        <begin position="38"/>
        <end position="353"/>
    </location>
</feature>
<dbReference type="InterPro" id="IPR013320">
    <property type="entry name" value="ConA-like_dom_sf"/>
</dbReference>
<keyword evidence="1" id="KW-0732">Signal</keyword>
<keyword evidence="4" id="KW-1185">Reference proteome</keyword>
<feature type="signal peptide" evidence="1">
    <location>
        <begin position="1"/>
        <end position="24"/>
    </location>
</feature>
<dbReference type="PANTHER" id="PTHR10963">
    <property type="entry name" value="GLYCOSYL HYDROLASE-RELATED"/>
    <property type="match status" value="1"/>
</dbReference>
<evidence type="ECO:0000313" key="4">
    <source>
        <dbReference type="Proteomes" id="UP000521872"/>
    </source>
</evidence>
<gene>
    <name evidence="3" type="ORF">D9613_003289</name>
</gene>
<evidence type="ECO:0000256" key="1">
    <source>
        <dbReference type="SAM" id="SignalP"/>
    </source>
</evidence>
<organism evidence="3 4">
    <name type="scientific">Agrocybe pediades</name>
    <dbReference type="NCBI Taxonomy" id="84607"/>
    <lineage>
        <taxon>Eukaryota</taxon>
        <taxon>Fungi</taxon>
        <taxon>Dikarya</taxon>
        <taxon>Basidiomycota</taxon>
        <taxon>Agaricomycotina</taxon>
        <taxon>Agaricomycetes</taxon>
        <taxon>Agaricomycetidae</taxon>
        <taxon>Agaricales</taxon>
        <taxon>Agaricineae</taxon>
        <taxon>Strophariaceae</taxon>
        <taxon>Agrocybe</taxon>
    </lineage>
</organism>
<dbReference type="CDD" id="cd02181">
    <property type="entry name" value="GH16_fungal_Lam16A_glucanase"/>
    <property type="match status" value="1"/>
</dbReference>
<dbReference type="InterPro" id="IPR050546">
    <property type="entry name" value="Glycosyl_Hydrlase_16"/>
</dbReference>
<reference evidence="3 4" key="1">
    <citation type="submission" date="2019-12" db="EMBL/GenBank/DDBJ databases">
        <authorList>
            <person name="Floudas D."/>
            <person name="Bentzer J."/>
            <person name="Ahren D."/>
            <person name="Johansson T."/>
            <person name="Persson P."/>
            <person name="Tunlid A."/>
        </authorList>
    </citation>
    <scope>NUCLEOTIDE SEQUENCE [LARGE SCALE GENOMIC DNA]</scope>
    <source>
        <strain evidence="3 4">CBS 102.39</strain>
    </source>
</reference>
<comment type="caution">
    <text evidence="3">The sequence shown here is derived from an EMBL/GenBank/DDBJ whole genome shotgun (WGS) entry which is preliminary data.</text>
</comment>